<dbReference type="InterPro" id="IPR036910">
    <property type="entry name" value="HMG_box_dom_sf"/>
</dbReference>
<dbReference type="Pfam" id="PF00536">
    <property type="entry name" value="SAM_1"/>
    <property type="match status" value="1"/>
</dbReference>
<feature type="region of interest" description="Disordered" evidence="4">
    <location>
        <begin position="213"/>
        <end position="249"/>
    </location>
</feature>
<dbReference type="Gene3D" id="1.10.30.10">
    <property type="entry name" value="High mobility group box domain"/>
    <property type="match status" value="1"/>
</dbReference>
<dbReference type="Pfam" id="PF00172">
    <property type="entry name" value="Zn_clus"/>
    <property type="match status" value="1"/>
</dbReference>
<keyword evidence="1" id="KW-0479">Metal-binding</keyword>
<dbReference type="GO" id="GO:0008270">
    <property type="term" value="F:zinc ion binding"/>
    <property type="evidence" value="ECO:0007669"/>
    <property type="project" value="InterPro"/>
</dbReference>
<feature type="DNA-binding region" description="HMG box" evidence="3">
    <location>
        <begin position="105"/>
        <end position="171"/>
    </location>
</feature>
<protein>
    <recommendedName>
        <fullName evidence="9">Zn(2)-C6 fungal-type domain-containing protein</fullName>
    </recommendedName>
</protein>
<feature type="region of interest" description="Disordered" evidence="4">
    <location>
        <begin position="362"/>
        <end position="409"/>
    </location>
</feature>
<dbReference type="InterPro" id="IPR007219">
    <property type="entry name" value="XnlR_reg_dom"/>
</dbReference>
<dbReference type="InterPro" id="IPR013761">
    <property type="entry name" value="SAM/pointed_sf"/>
</dbReference>
<feature type="region of interest" description="Disordered" evidence="4">
    <location>
        <begin position="66"/>
        <end position="105"/>
    </location>
</feature>
<dbReference type="InterPro" id="IPR053230">
    <property type="entry name" value="Trans_reg_galc"/>
</dbReference>
<name>A0A8H3I9G2_9LECA</name>
<evidence type="ECO:0000259" key="5">
    <source>
        <dbReference type="PROSITE" id="PS50048"/>
    </source>
</evidence>
<dbReference type="InterPro" id="IPR001660">
    <property type="entry name" value="SAM"/>
</dbReference>
<keyword evidence="8" id="KW-1185">Reference proteome</keyword>
<dbReference type="OrthoDB" id="1919336at2759"/>
<evidence type="ECO:0000256" key="1">
    <source>
        <dbReference type="ARBA" id="ARBA00022723"/>
    </source>
</evidence>
<feature type="compositionally biased region" description="Polar residues" evidence="4">
    <location>
        <begin position="228"/>
        <end position="244"/>
    </location>
</feature>
<evidence type="ECO:0000313" key="8">
    <source>
        <dbReference type="Proteomes" id="UP000664521"/>
    </source>
</evidence>
<feature type="domain" description="HMG box" evidence="6">
    <location>
        <begin position="105"/>
        <end position="171"/>
    </location>
</feature>
<dbReference type="PROSITE" id="PS50048">
    <property type="entry name" value="ZN2_CY6_FUNGAL_2"/>
    <property type="match status" value="1"/>
</dbReference>
<evidence type="ECO:0000256" key="3">
    <source>
        <dbReference type="PROSITE-ProRule" id="PRU00267"/>
    </source>
</evidence>
<keyword evidence="2 3" id="KW-0539">Nucleus</keyword>
<dbReference type="PROSITE" id="PS00463">
    <property type="entry name" value="ZN2_CY6_FUNGAL_1"/>
    <property type="match status" value="1"/>
</dbReference>
<dbReference type="InterPro" id="IPR009071">
    <property type="entry name" value="HMG_box_dom"/>
</dbReference>
<keyword evidence="3" id="KW-0238">DNA-binding</keyword>
<dbReference type="SUPFAM" id="SSF47769">
    <property type="entry name" value="SAM/Pointed domain"/>
    <property type="match status" value="1"/>
</dbReference>
<feature type="compositionally biased region" description="Polar residues" evidence="4">
    <location>
        <begin position="697"/>
        <end position="710"/>
    </location>
</feature>
<feature type="compositionally biased region" description="Low complexity" evidence="4">
    <location>
        <begin position="687"/>
        <end position="696"/>
    </location>
</feature>
<dbReference type="PROSITE" id="PS50118">
    <property type="entry name" value="HMG_BOX_2"/>
    <property type="match status" value="1"/>
</dbReference>
<dbReference type="GO" id="GO:0005634">
    <property type="term" value="C:nucleus"/>
    <property type="evidence" value="ECO:0007669"/>
    <property type="project" value="UniProtKB-UniRule"/>
</dbReference>
<feature type="region of interest" description="Disordered" evidence="4">
    <location>
        <begin position="675"/>
        <end position="710"/>
    </location>
</feature>
<feature type="domain" description="Zn(2)-C6 fungal-type" evidence="5">
    <location>
        <begin position="288"/>
        <end position="318"/>
    </location>
</feature>
<dbReference type="CDD" id="cd12148">
    <property type="entry name" value="fungal_TF_MHR"/>
    <property type="match status" value="1"/>
</dbReference>
<dbReference type="SMART" id="SM00398">
    <property type="entry name" value="HMG"/>
    <property type="match status" value="1"/>
</dbReference>
<proteinExistence type="predicted"/>
<sequence length="1050" mass="117407">MADLESILAWLDMSDYYDRFLQAGFDSWPDLCEITEIDLEALAVERGHRRRLQKEIARSRQLIHSPSTSAYQPIPRPHNAGSGPTSASPGKRSYQHHPKPDLNAPKRPYAAYVMFSNHVREEIKGQSMPFTEVSRLVGDRWQALPPVEKEQWKQLAAVPWETYKQNLATYQQTEHYRKHEEYVANFKAAQFAKQNEGLAWVSPFQGLREGEGMLRQRSSGSEPDKISAASTSPSVRSPQQNTRQIAPATAVENPSDRIFGSKVAISRTKNPAATSNIVAARAPRVNQACDSCRKRRIKCNGVRPVCSACKESSIECSYEDGKRDKDKRLIDQLMKKAKAYETLLLDLEPELDNAKQTAIQRGLNLPPVLEHGERPSFTKARADSNSSDTSETDESAASGIGSMGSTGHVDYDDFKSPTLDMTTPAYVGQSSDVAWMQRLNRELKGDPRMKAPGNESALLPSDATPLSGHPLPADMDSSVVGNQLDPYELPLNLTADALVKAFFRTVHPTFPILEEAHFMQQYEQCYTDPMKSGIFVSILQTVFAIGAIHAHMTDCDWAGDDRDHLLYFARARILGSCSGLLSDSVSIGQVQVLGLASVYFMATDQTNRARSALAIAIRFAQGLGMHLKNQTPHMKEAETVHGIYVWAALVSTERALSVMLGRPCMVNEHDCSAPVPLPVDKKDRQSSRTPSRPRTQNTAPSESRSANWSSSGLSATLSKRTLYETEEPSMWTCYFYHYLKLNRLSQKVVADLYNPYVRQLKWATIQRKIEKYDKELSQWSMTLPAEFDMRHRMDFPQSEPLRAALAILSYSTKTIINRPALCRNERQFSNQSDESIETNHNAAHRCVNSARSVLQFLPVGSQKSILSQSPIWWTLIHHIKRSATVLLLELAFRAEHMPSQVEDIVADATKAVNWIHSMGAVSMAARRAWLLLNRSLQSAAQRIGASTEGLITTAPQPQGSSSSGHFMSSGEGQSFESGSWLPMASPSFYGDMQMSGMADFSFTRPPQNHNLFPSASEMEEMAAQQRQQDGDDEQRIWQRTADRHTYFGFD</sequence>
<dbReference type="PANTHER" id="PTHR47654:SF5">
    <property type="entry name" value="TRANSCRIPTION FACTOR DOMAIN-CONTAINING PROTEIN"/>
    <property type="match status" value="1"/>
</dbReference>
<dbReference type="InterPro" id="IPR001138">
    <property type="entry name" value="Zn2Cys6_DnaBD"/>
</dbReference>
<evidence type="ECO:0000256" key="4">
    <source>
        <dbReference type="SAM" id="MobiDB-lite"/>
    </source>
</evidence>
<dbReference type="EMBL" id="CAJPDS010000008">
    <property type="protein sequence ID" value="CAF9909998.1"/>
    <property type="molecule type" value="Genomic_DNA"/>
</dbReference>
<gene>
    <name evidence="7" type="ORF">HETSPECPRED_009577</name>
</gene>
<organism evidence="7 8">
    <name type="scientific">Heterodermia speciosa</name>
    <dbReference type="NCBI Taxonomy" id="116794"/>
    <lineage>
        <taxon>Eukaryota</taxon>
        <taxon>Fungi</taxon>
        <taxon>Dikarya</taxon>
        <taxon>Ascomycota</taxon>
        <taxon>Pezizomycotina</taxon>
        <taxon>Lecanoromycetes</taxon>
        <taxon>OSLEUM clade</taxon>
        <taxon>Lecanoromycetidae</taxon>
        <taxon>Caliciales</taxon>
        <taxon>Physciaceae</taxon>
        <taxon>Heterodermia</taxon>
    </lineage>
</organism>
<evidence type="ECO:0008006" key="9">
    <source>
        <dbReference type="Google" id="ProtNLM"/>
    </source>
</evidence>
<feature type="region of interest" description="Disordered" evidence="4">
    <location>
        <begin position="951"/>
        <end position="974"/>
    </location>
</feature>
<evidence type="ECO:0000313" key="7">
    <source>
        <dbReference type="EMBL" id="CAF9909998.1"/>
    </source>
</evidence>
<dbReference type="SUPFAM" id="SSF57701">
    <property type="entry name" value="Zn2/Cys6 DNA-binding domain"/>
    <property type="match status" value="1"/>
</dbReference>
<dbReference type="Gene3D" id="4.10.240.10">
    <property type="entry name" value="Zn(2)-C6 fungal-type DNA-binding domain"/>
    <property type="match status" value="1"/>
</dbReference>
<evidence type="ECO:0000259" key="6">
    <source>
        <dbReference type="PROSITE" id="PS50118"/>
    </source>
</evidence>
<dbReference type="GO" id="GO:0000981">
    <property type="term" value="F:DNA-binding transcription factor activity, RNA polymerase II-specific"/>
    <property type="evidence" value="ECO:0007669"/>
    <property type="project" value="InterPro"/>
</dbReference>
<reference evidence="7" key="1">
    <citation type="submission" date="2021-03" db="EMBL/GenBank/DDBJ databases">
        <authorList>
            <person name="Tagirdzhanova G."/>
        </authorList>
    </citation>
    <scope>NUCLEOTIDE SEQUENCE</scope>
</reference>
<feature type="compositionally biased region" description="Basic and acidic residues" evidence="4">
    <location>
        <begin position="370"/>
        <end position="382"/>
    </location>
</feature>
<dbReference type="AlphaFoldDB" id="A0A8H3I9G2"/>
<comment type="caution">
    <text evidence="7">The sequence shown here is derived from an EMBL/GenBank/DDBJ whole genome shotgun (WGS) entry which is preliminary data.</text>
</comment>
<dbReference type="Pfam" id="PF04082">
    <property type="entry name" value="Fungal_trans"/>
    <property type="match status" value="1"/>
</dbReference>
<dbReference type="GO" id="GO:0006351">
    <property type="term" value="P:DNA-templated transcription"/>
    <property type="evidence" value="ECO:0007669"/>
    <property type="project" value="InterPro"/>
</dbReference>
<dbReference type="Proteomes" id="UP000664521">
    <property type="component" value="Unassembled WGS sequence"/>
</dbReference>
<evidence type="ECO:0000256" key="2">
    <source>
        <dbReference type="ARBA" id="ARBA00023242"/>
    </source>
</evidence>
<dbReference type="Gene3D" id="1.10.150.50">
    <property type="entry name" value="Transcription Factor, Ets-1"/>
    <property type="match status" value="1"/>
</dbReference>
<accession>A0A8H3I9G2</accession>
<dbReference type="CDD" id="cd00067">
    <property type="entry name" value="GAL4"/>
    <property type="match status" value="1"/>
</dbReference>
<dbReference type="PANTHER" id="PTHR47654">
    <property type="entry name" value="ZN(II)2CYS6 TRANSCRIPTION FACTOR (EUROFUNG)-RELATED"/>
    <property type="match status" value="1"/>
</dbReference>
<feature type="compositionally biased region" description="Low complexity" evidence="4">
    <location>
        <begin position="959"/>
        <end position="974"/>
    </location>
</feature>
<dbReference type="SUPFAM" id="SSF47095">
    <property type="entry name" value="HMG-box"/>
    <property type="match status" value="1"/>
</dbReference>
<dbReference type="SMART" id="SM00066">
    <property type="entry name" value="GAL4"/>
    <property type="match status" value="1"/>
</dbReference>
<dbReference type="GO" id="GO:0003677">
    <property type="term" value="F:DNA binding"/>
    <property type="evidence" value="ECO:0007669"/>
    <property type="project" value="UniProtKB-UniRule"/>
</dbReference>
<dbReference type="InterPro" id="IPR036864">
    <property type="entry name" value="Zn2-C6_fun-type_DNA-bd_sf"/>
</dbReference>
<dbReference type="SMART" id="SM00906">
    <property type="entry name" value="Fungal_trans"/>
    <property type="match status" value="1"/>
</dbReference>
<dbReference type="Pfam" id="PF00505">
    <property type="entry name" value="HMG_box"/>
    <property type="match status" value="1"/>
</dbReference>